<dbReference type="InterPro" id="IPR012667">
    <property type="entry name" value="CbtB_put"/>
</dbReference>
<dbReference type="HOGENOM" id="CLU_185810_0_1_6"/>
<sequence>MSAISSSSSDRATGSSIKVSSLGQKAGVLLFGIVVLFAVGFLPMSEAHNAAHDTRHSFVFPCH</sequence>
<evidence type="ECO:0000256" key="1">
    <source>
        <dbReference type="SAM" id="Phobius"/>
    </source>
</evidence>
<protein>
    <submittedName>
        <fullName evidence="2">CbtB-domain containing protein</fullName>
    </submittedName>
</protein>
<evidence type="ECO:0000313" key="3">
    <source>
        <dbReference type="Proteomes" id="UP000013165"/>
    </source>
</evidence>
<organism evidence="2 3">
    <name type="scientific">Marinobacter nanhaiticus D15-8W</name>
    <dbReference type="NCBI Taxonomy" id="626887"/>
    <lineage>
        <taxon>Bacteria</taxon>
        <taxon>Pseudomonadati</taxon>
        <taxon>Pseudomonadota</taxon>
        <taxon>Gammaproteobacteria</taxon>
        <taxon>Pseudomonadales</taxon>
        <taxon>Marinobacteraceae</taxon>
        <taxon>Marinobacter</taxon>
    </lineage>
</organism>
<dbReference type="Proteomes" id="UP000013165">
    <property type="component" value="Unassembled WGS sequence"/>
</dbReference>
<gene>
    <name evidence="2" type="ORF">J057_22270</name>
</gene>
<dbReference type="STRING" id="626887.J057_22270"/>
<keyword evidence="3" id="KW-1185">Reference proteome</keyword>
<name>N6WRI7_9GAMM</name>
<keyword evidence="1" id="KW-0472">Membrane</keyword>
<dbReference type="PATRIC" id="fig|626887.3.peg.4454"/>
<comment type="caution">
    <text evidence="2">The sequence shown here is derived from an EMBL/GenBank/DDBJ whole genome shotgun (WGS) entry which is preliminary data.</text>
</comment>
<evidence type="ECO:0000313" key="2">
    <source>
        <dbReference type="EMBL" id="ENO14166.1"/>
    </source>
</evidence>
<accession>N6WRI7</accession>
<dbReference type="eggNOG" id="ENOG5033EGJ">
    <property type="taxonomic scope" value="Bacteria"/>
</dbReference>
<keyword evidence="1" id="KW-1133">Transmembrane helix</keyword>
<dbReference type="AlphaFoldDB" id="N6WRI7"/>
<keyword evidence="1" id="KW-0812">Transmembrane</keyword>
<dbReference type="EMBL" id="APLQ01000014">
    <property type="protein sequence ID" value="ENO14166.1"/>
    <property type="molecule type" value="Genomic_DNA"/>
</dbReference>
<feature type="transmembrane region" description="Helical" evidence="1">
    <location>
        <begin position="26"/>
        <end position="45"/>
    </location>
</feature>
<dbReference type="RefSeq" id="WP_004582385.1">
    <property type="nucleotide sequence ID" value="NZ_AP028878.1"/>
</dbReference>
<proteinExistence type="predicted"/>
<dbReference type="Pfam" id="PF09489">
    <property type="entry name" value="CbtB"/>
    <property type="match status" value="1"/>
</dbReference>
<dbReference type="OrthoDB" id="9813304at2"/>
<reference evidence="2 3" key="1">
    <citation type="journal article" date="2013" name="Genome Announc.">
        <title>Genome Sequence of the Polycyclic Aromatic Hydrocarbon-Degrading Bacterium Strain Marinobacter nanhaiticus D15-8WT.</title>
        <authorList>
            <person name="Cui Z."/>
            <person name="Gao W."/>
            <person name="Li Q."/>
            <person name="Xu G."/>
            <person name="Zheng L."/>
        </authorList>
    </citation>
    <scope>NUCLEOTIDE SEQUENCE [LARGE SCALE GENOMIC DNA]</scope>
    <source>
        <strain evidence="2 3">D15-8W</strain>
    </source>
</reference>